<dbReference type="InterPro" id="IPR036439">
    <property type="entry name" value="Dockerin_dom_sf"/>
</dbReference>
<sequence length="463" mass="48922">MARLDLGSPRFVRPKYASRLWPVLHDGTYSSMKIVSHKLFIAAFLLCSFVATSATAELFINEIMFDPPSNSGDGKDEYIEIRGLPNQSLANHYLIFLEGEITNAGLIDNIFDLGAYTTGSNGFLSIRQKDFRYQPEQINPLGNNLVNAGPDLIFGADPGFGSGANSTVGHTDEGGNGRIENGAFTAMLIRNASGAAPVVGEDLDLGNDGLDVPTGKIGWQVLDAVAIAEEDETLTARSYAPINFGARPVEGIPNGFQPLIEPGATFVVLPFEIEYLGRWGNSTGQTAADWHVSNITDNPGSGFIGGADYRQSGATGTIPDHPASDGNPATPAPQVPILESSKNVPYGTRLTDTIGGPNFITGDFTGDGYVDIADYTVWRDTFGQTGPGGLFPASESDHPAADPNHDFVVDSADYALWAANFGQPGSSGSSLSFSRAIPEPTAGILVSLIGAVTAMGSRGRRQN</sequence>
<dbReference type="GO" id="GO:0000272">
    <property type="term" value="P:polysaccharide catabolic process"/>
    <property type="evidence" value="ECO:0007669"/>
    <property type="project" value="InterPro"/>
</dbReference>
<dbReference type="SUPFAM" id="SSF63446">
    <property type="entry name" value="Type I dockerin domain"/>
    <property type="match status" value="1"/>
</dbReference>
<evidence type="ECO:0000313" key="2">
    <source>
        <dbReference type="Proteomes" id="UP000318995"/>
    </source>
</evidence>
<evidence type="ECO:0000313" key="1">
    <source>
        <dbReference type="EMBL" id="TWT42717.1"/>
    </source>
</evidence>
<dbReference type="AlphaFoldDB" id="A0A5C5VX71"/>
<comment type="caution">
    <text evidence="1">The sequence shown here is derived from an EMBL/GenBank/DDBJ whole genome shotgun (WGS) entry which is preliminary data.</text>
</comment>
<dbReference type="EMBL" id="SJPH01000006">
    <property type="protein sequence ID" value="TWT42717.1"/>
    <property type="molecule type" value="Genomic_DNA"/>
</dbReference>
<gene>
    <name evidence="1" type="ORF">Pla111_26900</name>
</gene>
<dbReference type="Gene3D" id="1.10.1330.10">
    <property type="entry name" value="Dockerin domain"/>
    <property type="match status" value="1"/>
</dbReference>
<keyword evidence="2" id="KW-1185">Reference proteome</keyword>
<organism evidence="1 2">
    <name type="scientific">Botrimarina hoheduenensis</name>
    <dbReference type="NCBI Taxonomy" id="2528000"/>
    <lineage>
        <taxon>Bacteria</taxon>
        <taxon>Pseudomonadati</taxon>
        <taxon>Planctomycetota</taxon>
        <taxon>Planctomycetia</taxon>
        <taxon>Pirellulales</taxon>
        <taxon>Lacipirellulaceae</taxon>
        <taxon>Botrimarina</taxon>
    </lineage>
</organism>
<protein>
    <recommendedName>
        <fullName evidence="3">PEP-CTERM sorting domain-containing protein</fullName>
    </recommendedName>
</protein>
<accession>A0A5C5VX71</accession>
<evidence type="ECO:0008006" key="3">
    <source>
        <dbReference type="Google" id="ProtNLM"/>
    </source>
</evidence>
<dbReference type="Proteomes" id="UP000318995">
    <property type="component" value="Unassembled WGS sequence"/>
</dbReference>
<reference evidence="1 2" key="1">
    <citation type="submission" date="2019-02" db="EMBL/GenBank/DDBJ databases">
        <title>Deep-cultivation of Planctomycetes and their phenomic and genomic characterization uncovers novel biology.</title>
        <authorList>
            <person name="Wiegand S."/>
            <person name="Jogler M."/>
            <person name="Boedeker C."/>
            <person name="Pinto D."/>
            <person name="Vollmers J."/>
            <person name="Rivas-Marin E."/>
            <person name="Kohn T."/>
            <person name="Peeters S.H."/>
            <person name="Heuer A."/>
            <person name="Rast P."/>
            <person name="Oberbeckmann S."/>
            <person name="Bunk B."/>
            <person name="Jeske O."/>
            <person name="Meyerdierks A."/>
            <person name="Storesund J.E."/>
            <person name="Kallscheuer N."/>
            <person name="Luecker S."/>
            <person name="Lage O.M."/>
            <person name="Pohl T."/>
            <person name="Merkel B.J."/>
            <person name="Hornburger P."/>
            <person name="Mueller R.-W."/>
            <person name="Bruemmer F."/>
            <person name="Labrenz M."/>
            <person name="Spormann A.M."/>
            <person name="Op Den Camp H."/>
            <person name="Overmann J."/>
            <person name="Amann R."/>
            <person name="Jetten M.S.M."/>
            <person name="Mascher T."/>
            <person name="Medema M.H."/>
            <person name="Devos D.P."/>
            <person name="Kaster A.-K."/>
            <person name="Ovreas L."/>
            <person name="Rohde M."/>
            <person name="Galperin M.Y."/>
            <person name="Jogler C."/>
        </authorList>
    </citation>
    <scope>NUCLEOTIDE SEQUENCE [LARGE SCALE GENOMIC DNA]</scope>
    <source>
        <strain evidence="1 2">Pla111</strain>
    </source>
</reference>
<proteinExistence type="predicted"/>
<name>A0A5C5VX71_9BACT</name>